<evidence type="ECO:0000256" key="1">
    <source>
        <dbReference type="SAM" id="MobiDB-lite"/>
    </source>
</evidence>
<dbReference type="GO" id="GO:0008285">
    <property type="term" value="P:negative regulation of cell population proliferation"/>
    <property type="evidence" value="ECO:0007669"/>
    <property type="project" value="InterPro"/>
</dbReference>
<proteinExistence type="predicted"/>
<dbReference type="HOGENOM" id="CLU_003422_0_0_1"/>
<accession>W5MU66</accession>
<evidence type="ECO:0000313" key="3">
    <source>
        <dbReference type="Ensembl" id="ENSLOCP00000011925.1"/>
    </source>
</evidence>
<dbReference type="GO" id="GO:0015631">
    <property type="term" value="F:tubulin binding"/>
    <property type="evidence" value="ECO:0000318"/>
    <property type="project" value="GO_Central"/>
</dbReference>
<dbReference type="GeneTree" id="ENSGT00390000006098"/>
<dbReference type="InterPro" id="IPR033304">
    <property type="entry name" value="DLEC1"/>
</dbReference>
<reference evidence="4" key="1">
    <citation type="submission" date="2011-12" db="EMBL/GenBank/DDBJ databases">
        <title>The Draft Genome of Lepisosteus oculatus.</title>
        <authorList>
            <consortium name="The Broad Institute Genome Assembly &amp; Analysis Group"/>
            <consortium name="Computational R&amp;D Group"/>
            <consortium name="and Sequencing Platform"/>
            <person name="Di Palma F."/>
            <person name="Alfoldi J."/>
            <person name="Johnson J."/>
            <person name="Berlin A."/>
            <person name="Gnerre S."/>
            <person name="Jaffe D."/>
            <person name="MacCallum I."/>
            <person name="Young S."/>
            <person name="Walker B.J."/>
            <person name="Lander E.S."/>
            <person name="Lindblad-Toh K."/>
        </authorList>
    </citation>
    <scope>NUCLEOTIDE SEQUENCE [LARGE SCALE GENOMIC DNA]</scope>
</reference>
<name>W5MU66_LEPOC</name>
<dbReference type="Pfam" id="PF23316">
    <property type="entry name" value="Ig_DLEC1_6th"/>
    <property type="match status" value="1"/>
</dbReference>
<dbReference type="GO" id="GO:0005737">
    <property type="term" value="C:cytoplasm"/>
    <property type="evidence" value="ECO:0000318"/>
    <property type="project" value="GO_Central"/>
</dbReference>
<protein>
    <submittedName>
        <fullName evidence="3">DLEC1 cilia and flagella associated protein</fullName>
    </submittedName>
</protein>
<keyword evidence="4" id="KW-1185">Reference proteome</keyword>
<dbReference type="GO" id="GO:0005929">
    <property type="term" value="C:cilium"/>
    <property type="evidence" value="ECO:0000318"/>
    <property type="project" value="GO_Central"/>
</dbReference>
<dbReference type="EMBL" id="AHAT01010411">
    <property type="status" value="NOT_ANNOTATED_CDS"/>
    <property type="molecule type" value="Genomic_DNA"/>
</dbReference>
<evidence type="ECO:0000259" key="2">
    <source>
        <dbReference type="Pfam" id="PF23277"/>
    </source>
</evidence>
<dbReference type="Ensembl" id="ENSLOCT00000011946.1">
    <property type="protein sequence ID" value="ENSLOCP00000011925.1"/>
    <property type="gene ID" value="ENSLOCG00000009757.1"/>
</dbReference>
<feature type="domain" description="Deleted in lung and esophageal cancer protein 1 Ig-like" evidence="2">
    <location>
        <begin position="198"/>
        <end position="283"/>
    </location>
</feature>
<reference evidence="3" key="2">
    <citation type="submission" date="2025-08" db="UniProtKB">
        <authorList>
            <consortium name="Ensembl"/>
        </authorList>
    </citation>
    <scope>IDENTIFICATION</scope>
</reference>
<dbReference type="Pfam" id="PF23277">
    <property type="entry name" value="Ig_Dlec1_1"/>
    <property type="match status" value="1"/>
</dbReference>
<dbReference type="InterPro" id="IPR059041">
    <property type="entry name" value="Ig_DLEC1_1"/>
</dbReference>
<sequence length="1331" mass="148111">MLEKHIIQSRARATAAEIVKSTFRWCVDNSLLKQHNLICPEDYITEQRLMTKAPRGKSTPGFINPTLSFSKHISRLPQDDGYTEIPPPHATAESLLEESEGSLTLPSTPDSNFTVTKSSNKKSSQARKTVKKEESGSSWPEETAALLKLEERHNLLRNPRFLPPNAHRGGKSLIFPVKKVGKMAQQQQNDPHEPIPVFLANPPIVFFTDYRLGKIYEVVLGVLFYCYSSAFITLPITSKYFTVLGKFPGEGGIVAPGMSCHYTVRFAPDSLADFEDFVLVETQAPYPLVVTFFPLSPENVSQTFSIVCDNCQVKDITTKGTGQLIALQLVSVSEGEDRPALGELCDLTAEHFIRFATANPHSLCQKKLVIRNSAHLELPFHWQIMKPNLQFLLPGEKIESMKIESQLATDGAFQINPTQGIFAPHQDHEFTLSYSPHELKDYHSVCHLVLRDIRIPEAPEDSKGNRTDQPLERRATVNDVIVMEIEVKGSTEPYKVLLEPYAIHIPGENFIGTTIKRRFKMWNNSKSHILFHWDRISDCHIMEVEPPSGIIEVNECCDLELALTGGKPGSTVLNLDCHIEHHCEPITLVVEAVFKIVIEPCSGLLPALATCSVDVMFKPSVCQHFQTVLELVVENGSGCHLSVQANVQSPQVCLLSCELVFSELYVGVPALSSVRLFNQTLLPAHFSWGELKGKQSSLCSVSFSPSSGTLGPNAEEEIAVELTAYTDKELTDVAALCLVRDMKEPLVLGFFAKAKPLHVTFSLPSDRYVIFFTFRTTIHYLCCICLQRCRVFFPKAGDLDPVFIPVKMSVRGCPLYFQMMGPQKDKQTQGPIIRFGTQISGGDTVSRSLRINNISQYDIRVDWETFNKEKGDVKLVDLVVSCGEAFPLKDVDGNEVLGGYVGPSGSRERRRDWDRISSTGETTSTVKMQSKTLFGNSLYEEEDTEEESDTDEQTAAMRKVVFVNLRQHEGTVSDYPYCITPQQIIVPAGGSATIHVSFTPLTLSETVNKTECVGFALGYMSLDSELACCIPGKVFRSQGFEQEPLRLDLQAFVKPALLTVEMEEDEDEIVFCARASDLIPEEPHKMMVKDSVLTHNLHLRNSTETPLYFRLLAKPPFSVLHTEAKSSTRSSHSDRGEVRLLFLKPQNNMQVKVAFHNSLSLLPYQSQPEGQLPPGVQLVHSETGERTLQFQQDLVVEYSNKTVQIVPLCARLSLPTLQLSCDSLDFGTCYVGQTRVKEVFLSNRGGSSSYWTALIEAPEKPCGFTVSPGNGVLKPFGYPCSTSRGALQISFIASDSAEYKATVTIHGMLGEQPVRLEVTGKGSYDEKYDSL</sequence>
<reference evidence="3" key="3">
    <citation type="submission" date="2025-09" db="UniProtKB">
        <authorList>
            <consortium name="Ensembl"/>
        </authorList>
    </citation>
    <scope>IDENTIFICATION</scope>
</reference>
<dbReference type="Gene3D" id="2.60.40.10">
    <property type="entry name" value="Immunoglobulins"/>
    <property type="match status" value="5"/>
</dbReference>
<feature type="compositionally biased region" description="Polar residues" evidence="1">
    <location>
        <begin position="108"/>
        <end position="123"/>
    </location>
</feature>
<dbReference type="EMBL" id="AHAT01010410">
    <property type="status" value="NOT_ANNOTATED_CDS"/>
    <property type="molecule type" value="Genomic_DNA"/>
</dbReference>
<dbReference type="STRING" id="7918.ENSLOCP00000011925"/>
<dbReference type="PANTHER" id="PTHR46348:SF1">
    <property type="entry name" value="DELETED IN LUNG AND ESOPHAGEAL CANCER PROTEIN 1"/>
    <property type="match status" value="1"/>
</dbReference>
<organism evidence="3 4">
    <name type="scientific">Lepisosteus oculatus</name>
    <name type="common">Spotted gar</name>
    <dbReference type="NCBI Taxonomy" id="7918"/>
    <lineage>
        <taxon>Eukaryota</taxon>
        <taxon>Metazoa</taxon>
        <taxon>Chordata</taxon>
        <taxon>Craniata</taxon>
        <taxon>Vertebrata</taxon>
        <taxon>Euteleostomi</taxon>
        <taxon>Actinopterygii</taxon>
        <taxon>Neopterygii</taxon>
        <taxon>Holostei</taxon>
        <taxon>Semionotiformes</taxon>
        <taxon>Lepisosteidae</taxon>
        <taxon>Lepisosteus</taxon>
    </lineage>
</organism>
<dbReference type="InParanoid" id="W5MU66"/>
<dbReference type="Bgee" id="ENSLOCG00000009757">
    <property type="expression patterns" value="Expressed in testis and 9 other cell types or tissues"/>
</dbReference>
<dbReference type="PANTHER" id="PTHR46348">
    <property type="entry name" value="DELETED IN LUNG AND ESOPHAGEAL CANCER PROTEIN 1"/>
    <property type="match status" value="1"/>
</dbReference>
<dbReference type="Proteomes" id="UP000018468">
    <property type="component" value="Linkage group LG9"/>
</dbReference>
<dbReference type="EMBL" id="AHAT01010412">
    <property type="status" value="NOT_ANNOTATED_CDS"/>
    <property type="molecule type" value="Genomic_DNA"/>
</dbReference>
<feature type="region of interest" description="Disordered" evidence="1">
    <location>
        <begin position="899"/>
        <end position="924"/>
    </location>
</feature>
<feature type="region of interest" description="Disordered" evidence="1">
    <location>
        <begin position="96"/>
        <end position="141"/>
    </location>
</feature>
<evidence type="ECO:0000313" key="4">
    <source>
        <dbReference type="Proteomes" id="UP000018468"/>
    </source>
</evidence>
<feature type="compositionally biased region" description="Basic and acidic residues" evidence="1">
    <location>
        <begin position="906"/>
        <end position="915"/>
    </location>
</feature>
<dbReference type="eggNOG" id="ENOG502QQQ5">
    <property type="taxonomic scope" value="Eukaryota"/>
</dbReference>
<dbReference type="OMA" id="LIKYTWE"/>
<dbReference type="InterPro" id="IPR013783">
    <property type="entry name" value="Ig-like_fold"/>
</dbReference>